<sequence length="108" mass="12749">MSLIGGEIKPDTMQDVFSDKCHRINIENYDIYHFDEYTIEDRKYRYRLSNSMELMTIVCKLAGQDLLLVSVCTNNDHEARLREIHEYIKQREASNPPQDPKRALDSVR</sequence>
<evidence type="ECO:0000313" key="3">
    <source>
        <dbReference type="Proteomes" id="UP000278807"/>
    </source>
</evidence>
<accession>A0A0R3TGV1</accession>
<dbReference type="Proteomes" id="UP000278807">
    <property type="component" value="Unassembled WGS sequence"/>
</dbReference>
<evidence type="ECO:0000313" key="4">
    <source>
        <dbReference type="WBParaSite" id="HNAJ_0000629201-mRNA-1"/>
    </source>
</evidence>
<dbReference type="EMBL" id="UZAE01006596">
    <property type="protein sequence ID" value="VDO02148.1"/>
    <property type="molecule type" value="Genomic_DNA"/>
</dbReference>
<gene>
    <name evidence="2" type="ORF">HNAJ_LOCUS6288</name>
</gene>
<reference evidence="4" key="1">
    <citation type="submission" date="2017-02" db="UniProtKB">
        <authorList>
            <consortium name="WormBaseParasite"/>
        </authorList>
    </citation>
    <scope>IDENTIFICATION</scope>
</reference>
<evidence type="ECO:0000313" key="2">
    <source>
        <dbReference type="EMBL" id="VDO02148.1"/>
    </source>
</evidence>
<reference evidence="2 3" key="2">
    <citation type="submission" date="2018-11" db="EMBL/GenBank/DDBJ databases">
        <authorList>
            <consortium name="Pathogen Informatics"/>
        </authorList>
    </citation>
    <scope>NUCLEOTIDE SEQUENCE [LARGE SCALE GENOMIC DNA]</scope>
</reference>
<organism evidence="4">
    <name type="scientific">Rodentolepis nana</name>
    <name type="common">Dwarf tapeworm</name>
    <name type="synonym">Hymenolepis nana</name>
    <dbReference type="NCBI Taxonomy" id="102285"/>
    <lineage>
        <taxon>Eukaryota</taxon>
        <taxon>Metazoa</taxon>
        <taxon>Spiralia</taxon>
        <taxon>Lophotrochozoa</taxon>
        <taxon>Platyhelminthes</taxon>
        <taxon>Cestoda</taxon>
        <taxon>Eucestoda</taxon>
        <taxon>Cyclophyllidea</taxon>
        <taxon>Hymenolepididae</taxon>
        <taxon>Rodentolepis</taxon>
    </lineage>
</organism>
<protein>
    <submittedName>
        <fullName evidence="4">Transposase</fullName>
    </submittedName>
</protein>
<keyword evidence="3" id="KW-1185">Reference proteome</keyword>
<name>A0A0R3TGV1_RODNA</name>
<dbReference type="WBParaSite" id="HNAJ_0000629201-mRNA-1">
    <property type="protein sequence ID" value="HNAJ_0000629201-mRNA-1"/>
    <property type="gene ID" value="HNAJ_0000629201"/>
</dbReference>
<dbReference type="OrthoDB" id="6234200at2759"/>
<feature type="compositionally biased region" description="Basic and acidic residues" evidence="1">
    <location>
        <begin position="99"/>
        <end position="108"/>
    </location>
</feature>
<dbReference type="AlphaFoldDB" id="A0A0R3TGV1"/>
<proteinExistence type="predicted"/>
<evidence type="ECO:0000256" key="1">
    <source>
        <dbReference type="SAM" id="MobiDB-lite"/>
    </source>
</evidence>
<feature type="region of interest" description="Disordered" evidence="1">
    <location>
        <begin position="88"/>
        <end position="108"/>
    </location>
</feature>